<protein>
    <submittedName>
        <fullName evidence="1">Uncharacterized protein</fullName>
    </submittedName>
</protein>
<organism evidence="1 2">
    <name type="scientific">Oesophagostomum dentatum</name>
    <name type="common">Nodular worm</name>
    <dbReference type="NCBI Taxonomy" id="61180"/>
    <lineage>
        <taxon>Eukaryota</taxon>
        <taxon>Metazoa</taxon>
        <taxon>Ecdysozoa</taxon>
        <taxon>Nematoda</taxon>
        <taxon>Chromadorea</taxon>
        <taxon>Rhabditida</taxon>
        <taxon>Rhabditina</taxon>
        <taxon>Rhabditomorpha</taxon>
        <taxon>Strongyloidea</taxon>
        <taxon>Strongylidae</taxon>
        <taxon>Oesophagostomum</taxon>
    </lineage>
</organism>
<sequence>LFHLLDIDSVSIQRATPKPKTTVAKTHKVKPTKLKRRSITLKRHRQLRQ</sequence>
<evidence type="ECO:0000313" key="1">
    <source>
        <dbReference type="EMBL" id="KHJ98346.1"/>
    </source>
</evidence>
<gene>
    <name evidence="1" type="ORF">OESDEN_01677</name>
</gene>
<proteinExistence type="predicted"/>
<dbReference type="Proteomes" id="UP000053660">
    <property type="component" value="Unassembled WGS sequence"/>
</dbReference>
<feature type="non-terminal residue" evidence="1">
    <location>
        <position position="1"/>
    </location>
</feature>
<dbReference type="AlphaFoldDB" id="A0A0B1TQF4"/>
<name>A0A0B1TQF4_OESDE</name>
<evidence type="ECO:0000313" key="2">
    <source>
        <dbReference type="Proteomes" id="UP000053660"/>
    </source>
</evidence>
<accession>A0A0B1TQF4</accession>
<reference evidence="1 2" key="1">
    <citation type="submission" date="2014-03" db="EMBL/GenBank/DDBJ databases">
        <title>Draft genome of the hookworm Oesophagostomum dentatum.</title>
        <authorList>
            <person name="Mitreva M."/>
        </authorList>
    </citation>
    <scope>NUCLEOTIDE SEQUENCE [LARGE SCALE GENOMIC DNA]</scope>
    <source>
        <strain evidence="1 2">OD-Hann</strain>
    </source>
</reference>
<keyword evidence="2" id="KW-1185">Reference proteome</keyword>
<dbReference type="EMBL" id="KN549324">
    <property type="protein sequence ID" value="KHJ98346.1"/>
    <property type="molecule type" value="Genomic_DNA"/>
</dbReference>